<dbReference type="RefSeq" id="WP_371947814.1">
    <property type="nucleotide sequence ID" value="NZ_JAXCEI010000002.1"/>
</dbReference>
<proteinExistence type="predicted"/>
<evidence type="ECO:0000259" key="1">
    <source>
        <dbReference type="Pfam" id="PF03435"/>
    </source>
</evidence>
<dbReference type="InterPro" id="IPR005097">
    <property type="entry name" value="Sacchrp_dh_NADP-bd"/>
</dbReference>
<feature type="domain" description="Saccharopine dehydrogenase NADP binding" evidence="1">
    <location>
        <begin position="3"/>
        <end position="126"/>
    </location>
</feature>
<dbReference type="EMBL" id="JAXCEI010000002">
    <property type="protein sequence ID" value="MFA1538443.1"/>
    <property type="molecule type" value="Genomic_DNA"/>
</dbReference>
<protein>
    <submittedName>
        <fullName evidence="2">Saccharopine dehydrogenase NADP-binding domain-containing protein</fullName>
    </submittedName>
</protein>
<evidence type="ECO:0000313" key="3">
    <source>
        <dbReference type="Proteomes" id="UP001569963"/>
    </source>
</evidence>
<name>A0ABV4Q5L0_9ACTN</name>
<dbReference type="PANTHER" id="PTHR43796">
    <property type="entry name" value="CARBOXYNORSPERMIDINE SYNTHASE"/>
    <property type="match status" value="1"/>
</dbReference>
<dbReference type="Proteomes" id="UP001569963">
    <property type="component" value="Unassembled WGS sequence"/>
</dbReference>
<organism evidence="2 3">
    <name type="scientific">Actinomadura monticuli</name>
    <dbReference type="NCBI Taxonomy" id="3097367"/>
    <lineage>
        <taxon>Bacteria</taxon>
        <taxon>Bacillati</taxon>
        <taxon>Actinomycetota</taxon>
        <taxon>Actinomycetes</taxon>
        <taxon>Streptosporangiales</taxon>
        <taxon>Thermomonosporaceae</taxon>
        <taxon>Actinomadura</taxon>
    </lineage>
</organism>
<dbReference type="SUPFAM" id="SSF51735">
    <property type="entry name" value="NAD(P)-binding Rossmann-fold domains"/>
    <property type="match status" value="1"/>
</dbReference>
<sequence length="389" mass="41752">MKVAILGCGSVTSRVARSAAAFDGIDDLVVADLDGDRAKALGAAVGAGHARFDATDPESIAAVVAGADVVFNGVGPFYRFALPIIDAAIGAGAHYIDICDEFDVAEALVTDPAYDERAKAAGVTVLTSCGSAPGMTNLMARWACDELDRADAVHVVMGLPFVPNLGPTILEHMFHSLSGEVTQFLGGEYRKVPAWGDPRTFELLAPYGLREFGYFGHAEPLTLPRFIPGLKEATCRFTWWQSEGNEIYRRFAELGLMSPERGGLPLSPQSFLARHFCTPEGERAVGVDISGDPIGAAFHIRAEGEKDGAAASVVIEMHHDMTKKFLKDKGDMTAIPAAAFLRRLVDGEIDRTGVLAPEACVDPQPFLHEVVPRLGVDLHRTVSQTRRVH</sequence>
<reference evidence="2 3" key="1">
    <citation type="submission" date="2023-11" db="EMBL/GenBank/DDBJ databases">
        <title>Actinomadura monticuli sp. nov., isolated from volcanic ash.</title>
        <authorList>
            <person name="Lee S.D."/>
            <person name="Yang H."/>
            <person name="Kim I.S."/>
        </authorList>
    </citation>
    <scope>NUCLEOTIDE SEQUENCE [LARGE SCALE GENOMIC DNA]</scope>
    <source>
        <strain evidence="2 3">DLS-62</strain>
    </source>
</reference>
<dbReference type="PANTHER" id="PTHR43796:SF2">
    <property type="entry name" value="CARBOXYNORSPERMIDINE SYNTHASE"/>
    <property type="match status" value="1"/>
</dbReference>
<dbReference type="Gene3D" id="3.40.50.720">
    <property type="entry name" value="NAD(P)-binding Rossmann-like Domain"/>
    <property type="match status" value="1"/>
</dbReference>
<dbReference type="Pfam" id="PF03435">
    <property type="entry name" value="Sacchrp_dh_NADP"/>
    <property type="match status" value="1"/>
</dbReference>
<comment type="caution">
    <text evidence="2">The sequence shown here is derived from an EMBL/GenBank/DDBJ whole genome shotgun (WGS) entry which is preliminary data.</text>
</comment>
<gene>
    <name evidence="2" type="ORF">SM611_05825</name>
</gene>
<dbReference type="Gene3D" id="3.30.360.10">
    <property type="entry name" value="Dihydrodipicolinate Reductase, domain 2"/>
    <property type="match status" value="1"/>
</dbReference>
<dbReference type="InterPro" id="IPR036291">
    <property type="entry name" value="NAD(P)-bd_dom_sf"/>
</dbReference>
<accession>A0ABV4Q5L0</accession>
<keyword evidence="3" id="KW-1185">Reference proteome</keyword>
<evidence type="ECO:0000313" key="2">
    <source>
        <dbReference type="EMBL" id="MFA1538443.1"/>
    </source>
</evidence>